<dbReference type="SUPFAM" id="SSF53474">
    <property type="entry name" value="alpha/beta-Hydrolases"/>
    <property type="match status" value="1"/>
</dbReference>
<dbReference type="EMBL" id="AP028915">
    <property type="protein sequence ID" value="BES96568.1"/>
    <property type="molecule type" value="Genomic_DNA"/>
</dbReference>
<sequence length="239" mass="26273">MIPRRVFGDLRSITNIYLTKEQSPQATGALILLHGSGDNGDCFRLTVDHLLNGRACFPHIKIIYPSAWTIPYSPSGGIPVPTWFDVSGYAMEAEENEAELRVATRDLLQIIDKLGAEGIPRNRIVIGGFSRGGAMAAHLALCSAPDLAGVGVMSSWIPSTSNFYQCFPENLNRGRSPQLLQMHGDDDDLIDPSLAQQTFAKLRSLGVHGNFLTYPGQNHEVSRQELEDFFSFVSKLVPE</sequence>
<dbReference type="Gene3D" id="3.40.50.1820">
    <property type="entry name" value="alpha/beta hydrolase"/>
    <property type="match status" value="1"/>
</dbReference>
<evidence type="ECO:0000259" key="4">
    <source>
        <dbReference type="Pfam" id="PF02230"/>
    </source>
</evidence>
<comment type="similarity">
    <text evidence="1">Belongs to the AB hydrolase superfamily. AB hydrolase 2 family.</text>
</comment>
<dbReference type="InterPro" id="IPR029058">
    <property type="entry name" value="AB_hydrolase_fold"/>
</dbReference>
<dbReference type="InterPro" id="IPR050565">
    <property type="entry name" value="LYPA1-2/EST-like"/>
</dbReference>
<dbReference type="PANTHER" id="PTHR10655:SF17">
    <property type="entry name" value="LYSOPHOSPHOLIPASE-LIKE PROTEIN 1"/>
    <property type="match status" value="1"/>
</dbReference>
<evidence type="ECO:0000256" key="1">
    <source>
        <dbReference type="ARBA" id="ARBA00006499"/>
    </source>
</evidence>
<protein>
    <recommendedName>
        <fullName evidence="2">palmitoyl-protein hydrolase</fullName>
        <ecNumber evidence="2">3.1.2.22</ecNumber>
    </recommendedName>
</protein>
<evidence type="ECO:0000256" key="3">
    <source>
        <dbReference type="ARBA" id="ARBA00022801"/>
    </source>
</evidence>
<reference evidence="5 6" key="1">
    <citation type="submission" date="2023-09" db="EMBL/GenBank/DDBJ databases">
        <title>Nesidiocoris tenuis whole genome shotgun sequence.</title>
        <authorList>
            <person name="Shibata T."/>
            <person name="Shimoda M."/>
            <person name="Kobayashi T."/>
            <person name="Uehara T."/>
        </authorList>
    </citation>
    <scope>NUCLEOTIDE SEQUENCE [LARGE SCALE GENOMIC DNA]</scope>
    <source>
        <strain evidence="5 6">Japan</strain>
    </source>
</reference>
<dbReference type="EC" id="3.1.2.22" evidence="2"/>
<organism evidence="5 6">
    <name type="scientific">Nesidiocoris tenuis</name>
    <dbReference type="NCBI Taxonomy" id="355587"/>
    <lineage>
        <taxon>Eukaryota</taxon>
        <taxon>Metazoa</taxon>
        <taxon>Ecdysozoa</taxon>
        <taxon>Arthropoda</taxon>
        <taxon>Hexapoda</taxon>
        <taxon>Insecta</taxon>
        <taxon>Pterygota</taxon>
        <taxon>Neoptera</taxon>
        <taxon>Paraneoptera</taxon>
        <taxon>Hemiptera</taxon>
        <taxon>Heteroptera</taxon>
        <taxon>Panheteroptera</taxon>
        <taxon>Cimicomorpha</taxon>
        <taxon>Miridae</taxon>
        <taxon>Dicyphina</taxon>
        <taxon>Nesidiocoris</taxon>
    </lineage>
</organism>
<evidence type="ECO:0000313" key="6">
    <source>
        <dbReference type="Proteomes" id="UP001307889"/>
    </source>
</evidence>
<dbReference type="Pfam" id="PF02230">
    <property type="entry name" value="Abhydrolase_2"/>
    <property type="match status" value="1"/>
</dbReference>
<dbReference type="InterPro" id="IPR003140">
    <property type="entry name" value="PLipase/COase/thioEstase"/>
</dbReference>
<evidence type="ECO:0000313" key="5">
    <source>
        <dbReference type="EMBL" id="BES96568.1"/>
    </source>
</evidence>
<dbReference type="PANTHER" id="PTHR10655">
    <property type="entry name" value="LYSOPHOSPHOLIPASE-RELATED"/>
    <property type="match status" value="1"/>
</dbReference>
<gene>
    <name evidence="5" type="ORF">NTJ_09381</name>
</gene>
<keyword evidence="3" id="KW-0378">Hydrolase</keyword>
<dbReference type="Proteomes" id="UP001307889">
    <property type="component" value="Chromosome 7"/>
</dbReference>
<feature type="domain" description="Phospholipase/carboxylesterase/thioesterase" evidence="4">
    <location>
        <begin position="22"/>
        <end position="236"/>
    </location>
</feature>
<accession>A0ABN7AWM5</accession>
<name>A0ABN7AWM5_9HEMI</name>
<proteinExistence type="inferred from homology"/>
<evidence type="ECO:0000256" key="2">
    <source>
        <dbReference type="ARBA" id="ARBA00012423"/>
    </source>
</evidence>
<keyword evidence="6" id="KW-1185">Reference proteome</keyword>